<sequence length="752" mass="83739">MTRRAVPVALLALVLLAVEYAGGEPPKYADPELKPKDRAHWAFVPPKRPVLPKAPPGANPIDALVRARLETEGLKPSPRADKLTLIRRLTLDLTGLPPTPAEVEAFLKDDSPGAYDKLVDRLLASPHFGERWATHWLDVVRFAETNGYELDAERPHAWRYRDYVVNSFNADKPYDQFVREQIAGDEMAGKDAKSRPELLIATGLHRCGPVHLVSGNLDQEVLRQEVLTEMVNGIGSTFLGLTFACTRCHDHKFDPLSAGDYYRLQAFFANAKYADTDFATAEQRDARNKLAEAITAKTAPLKKQIAELDAPVRAKVAKEKREKLEPRFKDALDVPADKRTPAQKTLAAQAKTLTNVSWDEVLAAMAPDHLATRAKLREQLHALEARMPPPTPAAWAIENSGRAKTHVLRRGEAHLKSVEVQPGLPRVLVQGDASVPKTRRELADWLTTPDHPLTARVIVNRLWQHHFGRGLVATPNDFGTRGDRPTHPELLDWLATELVESKWSLKCIHRLIVTSETYRQSATADGESKADPDNKLLWRMNRRRLEAEAVRDSILGAAGTLNRELGGPSVKVPLEPEVYDLIFTEGEPDGLWPVTPDARQHTRRSLYLFNKRNVRQPLLEAFDQPDTLNSCAARPVSTFAPQALILMNSPFVHDQAKALALTLFEETGSDSVRQVEALYRRAVGRAPNATERSLAAEFLKEQAETVRERIRAKVPVGIDSAAIPKGAELAQVRALADLCVVVFNTHEFVYIP</sequence>
<dbReference type="RefSeq" id="WP_320684927.1">
    <property type="nucleotide sequence ID" value="NZ_JAXBLV010000007.1"/>
</dbReference>
<evidence type="ECO:0000259" key="3">
    <source>
        <dbReference type="Pfam" id="PF07587"/>
    </source>
</evidence>
<dbReference type="InterPro" id="IPR022655">
    <property type="entry name" value="DUF1553"/>
</dbReference>
<dbReference type="PANTHER" id="PTHR35889:SF3">
    <property type="entry name" value="F-BOX DOMAIN-CONTAINING PROTEIN"/>
    <property type="match status" value="1"/>
</dbReference>
<evidence type="ECO:0000313" key="5">
    <source>
        <dbReference type="Proteomes" id="UP001272242"/>
    </source>
</evidence>
<reference evidence="5" key="1">
    <citation type="journal article" date="2023" name="Mar. Drugs">
        <title>Gemmata algarum, a Novel Planctomycete Isolated from an Algal Mat, Displays Antimicrobial Activity.</title>
        <authorList>
            <person name="Kumar G."/>
            <person name="Kallscheuer N."/>
            <person name="Kashif M."/>
            <person name="Ahamad S."/>
            <person name="Jagadeeshwari U."/>
            <person name="Pannikurungottu S."/>
            <person name="Haufschild T."/>
            <person name="Kabuu M."/>
            <person name="Sasikala C."/>
            <person name="Jogler C."/>
            <person name="Ramana C."/>
        </authorList>
    </citation>
    <scope>NUCLEOTIDE SEQUENCE [LARGE SCALE GENOMIC DNA]</scope>
    <source>
        <strain evidence="5">JC673</strain>
    </source>
</reference>
<name>A0ABU5ERR0_9BACT</name>
<accession>A0ABU5ERR0</accession>
<keyword evidence="5" id="KW-1185">Reference proteome</keyword>
<feature type="domain" description="DUF1549" evidence="2">
    <location>
        <begin position="60"/>
        <end position="272"/>
    </location>
</feature>
<organism evidence="4 5">
    <name type="scientific">Gemmata algarum</name>
    <dbReference type="NCBI Taxonomy" id="2975278"/>
    <lineage>
        <taxon>Bacteria</taxon>
        <taxon>Pseudomonadati</taxon>
        <taxon>Planctomycetota</taxon>
        <taxon>Planctomycetia</taxon>
        <taxon>Gemmatales</taxon>
        <taxon>Gemmataceae</taxon>
        <taxon>Gemmata</taxon>
    </lineage>
</organism>
<dbReference type="PANTHER" id="PTHR35889">
    <property type="entry name" value="CYCLOINULO-OLIGOSACCHARIDE FRUCTANOTRANSFERASE-RELATED"/>
    <property type="match status" value="1"/>
</dbReference>
<evidence type="ECO:0000259" key="2">
    <source>
        <dbReference type="Pfam" id="PF07583"/>
    </source>
</evidence>
<proteinExistence type="predicted"/>
<dbReference type="Pfam" id="PF07583">
    <property type="entry name" value="PSCyt2"/>
    <property type="match status" value="1"/>
</dbReference>
<feature type="signal peptide" evidence="1">
    <location>
        <begin position="1"/>
        <end position="23"/>
    </location>
</feature>
<evidence type="ECO:0000256" key="1">
    <source>
        <dbReference type="SAM" id="SignalP"/>
    </source>
</evidence>
<feature type="chain" id="PRO_5046905381" evidence="1">
    <location>
        <begin position="24"/>
        <end position="752"/>
    </location>
</feature>
<feature type="domain" description="DUF1553" evidence="3">
    <location>
        <begin position="438"/>
        <end position="699"/>
    </location>
</feature>
<dbReference type="InterPro" id="IPR011444">
    <property type="entry name" value="DUF1549"/>
</dbReference>
<gene>
    <name evidence="4" type="ORF">R5W23_006154</name>
</gene>
<evidence type="ECO:0000313" key="4">
    <source>
        <dbReference type="EMBL" id="MDY3557934.1"/>
    </source>
</evidence>
<dbReference type="Pfam" id="PF07587">
    <property type="entry name" value="PSD1"/>
    <property type="match status" value="1"/>
</dbReference>
<dbReference type="EMBL" id="JAXBLV010000007">
    <property type="protein sequence ID" value="MDY3557934.1"/>
    <property type="molecule type" value="Genomic_DNA"/>
</dbReference>
<protein>
    <submittedName>
        <fullName evidence="4">DUF1549 and DUF1553 domain-containing protein</fullName>
    </submittedName>
</protein>
<comment type="caution">
    <text evidence="4">The sequence shown here is derived from an EMBL/GenBank/DDBJ whole genome shotgun (WGS) entry which is preliminary data.</text>
</comment>
<dbReference type="Proteomes" id="UP001272242">
    <property type="component" value="Unassembled WGS sequence"/>
</dbReference>
<keyword evidence="1" id="KW-0732">Signal</keyword>